<dbReference type="InterPro" id="IPR021858">
    <property type="entry name" value="Fun_TF"/>
</dbReference>
<keyword evidence="6" id="KW-1185">Reference proteome</keyword>
<evidence type="ECO:0000313" key="5">
    <source>
        <dbReference type="EMBL" id="KAH7024863.1"/>
    </source>
</evidence>
<dbReference type="PROSITE" id="PS50048">
    <property type="entry name" value="ZN2_CY6_FUNGAL_2"/>
    <property type="match status" value="1"/>
</dbReference>
<dbReference type="InterPro" id="IPR036864">
    <property type="entry name" value="Zn2-C6_fun-type_DNA-bd_sf"/>
</dbReference>
<keyword evidence="2" id="KW-0539">Nucleus</keyword>
<dbReference type="PANTHER" id="PTHR37534:SF39">
    <property type="entry name" value="TRANSCRIPTION FACTOR DOMAIN-CONTAINING PROTEIN"/>
    <property type="match status" value="1"/>
</dbReference>
<evidence type="ECO:0000259" key="4">
    <source>
        <dbReference type="PROSITE" id="PS50048"/>
    </source>
</evidence>
<dbReference type="SMART" id="SM00066">
    <property type="entry name" value="GAL4"/>
    <property type="match status" value="1"/>
</dbReference>
<comment type="subcellular location">
    <subcellularLocation>
        <location evidence="1">Nucleus</location>
    </subcellularLocation>
</comment>
<dbReference type="GO" id="GO:0000981">
    <property type="term" value="F:DNA-binding transcription factor activity, RNA polymerase II-specific"/>
    <property type="evidence" value="ECO:0007669"/>
    <property type="project" value="InterPro"/>
</dbReference>
<evidence type="ECO:0000313" key="6">
    <source>
        <dbReference type="Proteomes" id="UP000756346"/>
    </source>
</evidence>
<dbReference type="RefSeq" id="XP_046008411.1">
    <property type="nucleotide sequence ID" value="XM_046159355.1"/>
</dbReference>
<dbReference type="Proteomes" id="UP000756346">
    <property type="component" value="Unassembled WGS sequence"/>
</dbReference>
<sequence>MAPQVARGCWTCKGRKVRCDRSLPHCKTCAKSNRECQGYGVRLSWPREHDPKRSLLGPAPLPSRLRLADVDDSSSSDDDNQSAGSRPRPPRAYYFVQAGSGAIEVYRDMLDSRQDLQSWHAYAQLVRPMMGSPHTLNWSTLNMGEAGKSLMQYFYNIAYTSIPTFSAYSTSVRGLLVRMAFSSDSLPAQALRHGMLALASVHRRDHTAVITGHERAALRALAASVADVHGNPAEAARHIAAVMLLSTLYFHGCWSTGNEWIAYLRGARELIEKCQFDAMVCDSDDISELMDWVYHHDVFSRYTSHHWRRAEGNPHRRLDQVPEYQIFNHPLQSARQGRNLLGSFHEVFDFMLDEPAALGSPESLDAAGCDAEMARLVRLQERLRDLRYVAPPPRQRPAERFLELGAEEAEAARQDDADTPAVFELYRLSALVALARVGESRFGQQTDVDSLLEQAVEVMKGLETCQRQFPLLVLGSQVVTDEHRRVVMDLLTRSVASETGRKMMCLQSSVKFSWVQMDLHADQNMVFELGVLMRTLCGNCLSVPSLA</sequence>
<dbReference type="Pfam" id="PF00172">
    <property type="entry name" value="Zn_clus"/>
    <property type="match status" value="1"/>
</dbReference>
<feature type="region of interest" description="Disordered" evidence="3">
    <location>
        <begin position="69"/>
        <end position="91"/>
    </location>
</feature>
<feature type="domain" description="Zn(2)-C6 fungal-type" evidence="4">
    <location>
        <begin position="8"/>
        <end position="36"/>
    </location>
</feature>
<dbReference type="SUPFAM" id="SSF57701">
    <property type="entry name" value="Zn2/Cys6 DNA-binding domain"/>
    <property type="match status" value="1"/>
</dbReference>
<evidence type="ECO:0000256" key="1">
    <source>
        <dbReference type="ARBA" id="ARBA00004123"/>
    </source>
</evidence>
<name>A0A9P9BJ33_9PEZI</name>
<gene>
    <name evidence="5" type="ORF">B0I36DRAFT_366768</name>
</gene>
<organism evidence="5 6">
    <name type="scientific">Microdochium trichocladiopsis</name>
    <dbReference type="NCBI Taxonomy" id="1682393"/>
    <lineage>
        <taxon>Eukaryota</taxon>
        <taxon>Fungi</taxon>
        <taxon>Dikarya</taxon>
        <taxon>Ascomycota</taxon>
        <taxon>Pezizomycotina</taxon>
        <taxon>Sordariomycetes</taxon>
        <taxon>Xylariomycetidae</taxon>
        <taxon>Xylariales</taxon>
        <taxon>Microdochiaceae</taxon>
        <taxon>Microdochium</taxon>
    </lineage>
</organism>
<feature type="compositionally biased region" description="Acidic residues" evidence="3">
    <location>
        <begin position="70"/>
        <end position="80"/>
    </location>
</feature>
<proteinExistence type="predicted"/>
<reference evidence="5" key="1">
    <citation type="journal article" date="2021" name="Nat. Commun.">
        <title>Genetic determinants of endophytism in the Arabidopsis root mycobiome.</title>
        <authorList>
            <person name="Mesny F."/>
            <person name="Miyauchi S."/>
            <person name="Thiergart T."/>
            <person name="Pickel B."/>
            <person name="Atanasova L."/>
            <person name="Karlsson M."/>
            <person name="Huettel B."/>
            <person name="Barry K.W."/>
            <person name="Haridas S."/>
            <person name="Chen C."/>
            <person name="Bauer D."/>
            <person name="Andreopoulos W."/>
            <person name="Pangilinan J."/>
            <person name="LaButti K."/>
            <person name="Riley R."/>
            <person name="Lipzen A."/>
            <person name="Clum A."/>
            <person name="Drula E."/>
            <person name="Henrissat B."/>
            <person name="Kohler A."/>
            <person name="Grigoriev I.V."/>
            <person name="Martin F.M."/>
            <person name="Hacquard S."/>
        </authorList>
    </citation>
    <scope>NUCLEOTIDE SEQUENCE</scope>
    <source>
        <strain evidence="5">MPI-CAGE-CH-0230</strain>
    </source>
</reference>
<dbReference type="AlphaFoldDB" id="A0A9P9BJ33"/>
<evidence type="ECO:0000256" key="3">
    <source>
        <dbReference type="SAM" id="MobiDB-lite"/>
    </source>
</evidence>
<evidence type="ECO:0000256" key="2">
    <source>
        <dbReference type="ARBA" id="ARBA00023242"/>
    </source>
</evidence>
<dbReference type="EMBL" id="JAGTJQ010000009">
    <property type="protein sequence ID" value="KAH7024863.1"/>
    <property type="molecule type" value="Genomic_DNA"/>
</dbReference>
<dbReference type="GO" id="GO:0008270">
    <property type="term" value="F:zinc ion binding"/>
    <property type="evidence" value="ECO:0007669"/>
    <property type="project" value="InterPro"/>
</dbReference>
<dbReference type="Gene3D" id="4.10.240.10">
    <property type="entry name" value="Zn(2)-C6 fungal-type DNA-binding domain"/>
    <property type="match status" value="1"/>
</dbReference>
<protein>
    <submittedName>
        <fullName evidence="5">Fungal-specific transcription factor domain-containing protein</fullName>
    </submittedName>
</protein>
<dbReference type="PANTHER" id="PTHR37534">
    <property type="entry name" value="TRANSCRIPTIONAL ACTIVATOR PROTEIN UGA3"/>
    <property type="match status" value="1"/>
</dbReference>
<accession>A0A9P9BJ33</accession>
<dbReference type="CDD" id="cd00067">
    <property type="entry name" value="GAL4"/>
    <property type="match status" value="1"/>
</dbReference>
<dbReference type="GeneID" id="70188901"/>
<dbReference type="OrthoDB" id="5130013at2759"/>
<dbReference type="InterPro" id="IPR001138">
    <property type="entry name" value="Zn2Cys6_DnaBD"/>
</dbReference>
<dbReference type="GO" id="GO:0005634">
    <property type="term" value="C:nucleus"/>
    <property type="evidence" value="ECO:0007669"/>
    <property type="project" value="UniProtKB-SubCell"/>
</dbReference>
<dbReference type="Pfam" id="PF11951">
    <property type="entry name" value="Fungal_trans_2"/>
    <property type="match status" value="1"/>
</dbReference>
<dbReference type="GO" id="GO:0045944">
    <property type="term" value="P:positive regulation of transcription by RNA polymerase II"/>
    <property type="evidence" value="ECO:0007669"/>
    <property type="project" value="TreeGrafter"/>
</dbReference>
<dbReference type="PROSITE" id="PS00463">
    <property type="entry name" value="ZN2_CY6_FUNGAL_1"/>
    <property type="match status" value="1"/>
</dbReference>
<dbReference type="GO" id="GO:0000976">
    <property type="term" value="F:transcription cis-regulatory region binding"/>
    <property type="evidence" value="ECO:0007669"/>
    <property type="project" value="TreeGrafter"/>
</dbReference>
<comment type="caution">
    <text evidence="5">The sequence shown here is derived from an EMBL/GenBank/DDBJ whole genome shotgun (WGS) entry which is preliminary data.</text>
</comment>